<feature type="transmembrane region" description="Helical" evidence="8">
    <location>
        <begin position="277"/>
        <end position="300"/>
    </location>
</feature>
<accession>A0ABR1G4R2</accession>
<dbReference type="InterPro" id="IPR006639">
    <property type="entry name" value="Preselin/SPP"/>
</dbReference>
<evidence type="ECO:0000256" key="5">
    <source>
        <dbReference type="ARBA" id="ARBA00022989"/>
    </source>
</evidence>
<evidence type="ECO:0000313" key="9">
    <source>
        <dbReference type="EMBL" id="KAK7248340.1"/>
    </source>
</evidence>
<dbReference type="InterPro" id="IPR007369">
    <property type="entry name" value="Peptidase_A22B_SPP"/>
</dbReference>
<comment type="similarity">
    <text evidence="2">Belongs to the peptidase A22B family.</text>
</comment>
<proteinExistence type="inferred from homology"/>
<keyword evidence="10" id="KW-1185">Reference proteome</keyword>
<dbReference type="PANTHER" id="PTHR12174:SF73">
    <property type="entry name" value="SIGNAL PEPTIDE PEPTIDASE DOMAIN CONTAINING PROTEIN"/>
    <property type="match status" value="1"/>
</dbReference>
<dbReference type="Proteomes" id="UP001363151">
    <property type="component" value="Unassembled WGS sequence"/>
</dbReference>
<feature type="compositionally biased region" description="Low complexity" evidence="7">
    <location>
        <begin position="85"/>
        <end position="95"/>
    </location>
</feature>
<organism evidence="9 10">
    <name type="scientific">Aureococcus anophagefferens</name>
    <name type="common">Harmful bloom alga</name>
    <dbReference type="NCBI Taxonomy" id="44056"/>
    <lineage>
        <taxon>Eukaryota</taxon>
        <taxon>Sar</taxon>
        <taxon>Stramenopiles</taxon>
        <taxon>Ochrophyta</taxon>
        <taxon>Pelagophyceae</taxon>
        <taxon>Pelagomonadales</taxon>
        <taxon>Pelagomonadaceae</taxon>
        <taxon>Aureococcus</taxon>
    </lineage>
</organism>
<evidence type="ECO:0000256" key="8">
    <source>
        <dbReference type="SAM" id="Phobius"/>
    </source>
</evidence>
<comment type="subcellular location">
    <subcellularLocation>
        <location evidence="1">Endomembrane system</location>
        <topology evidence="1">Multi-pass membrane protein</topology>
    </subcellularLocation>
</comment>
<keyword evidence="5 8" id="KW-1133">Transmembrane helix</keyword>
<feature type="transmembrane region" description="Helical" evidence="8">
    <location>
        <begin position="195"/>
        <end position="216"/>
    </location>
</feature>
<sequence length="353" mass="35006">MTLNLRVVALSCSPRGGAAAACRGAAAVLSQRAAMKAEAAATLAVVCLQASTLVVQLPVSFNVLCTACGVVVVGAARSLEPLRSGAPAAAGGPPARRSDDAVTLSAGDASGSGFVAARAAAHRCWRSCGGADVADLRFSAPRAACGAASAALLGAYAASKHYALNNLVAASLAVGGLELVSVGAFRNAAIMLGGLFFYDVWWVFGTDVMVTVAKGVDGPIKLLFPRPPGGGDGGPAFSMLGLGDVVVPGLFLALLLRFDAARAAAPRDAALGDFPAPYFAAGVASYAAGLGATLAVMYAFDAAQPALLYLVPATLAAALATAALRGELRALAAFSEEEDDDGAAPAPAASKAD</sequence>
<evidence type="ECO:0000256" key="2">
    <source>
        <dbReference type="ARBA" id="ARBA00006859"/>
    </source>
</evidence>
<evidence type="ECO:0000313" key="10">
    <source>
        <dbReference type="Proteomes" id="UP001363151"/>
    </source>
</evidence>
<comment type="caution">
    <text evidence="9">The sequence shown here is derived from an EMBL/GenBank/DDBJ whole genome shotgun (WGS) entry which is preliminary data.</text>
</comment>
<keyword evidence="4" id="KW-0378">Hydrolase</keyword>
<protein>
    <submittedName>
        <fullName evidence="9">Aspartic endopeptidase</fullName>
    </submittedName>
</protein>
<evidence type="ECO:0000256" key="7">
    <source>
        <dbReference type="SAM" id="MobiDB-lite"/>
    </source>
</evidence>
<dbReference type="EMBL" id="JBBJCI010000102">
    <property type="protein sequence ID" value="KAK7248340.1"/>
    <property type="molecule type" value="Genomic_DNA"/>
</dbReference>
<feature type="transmembrane region" description="Helical" evidence="8">
    <location>
        <begin position="236"/>
        <end position="256"/>
    </location>
</feature>
<dbReference type="SMART" id="SM00730">
    <property type="entry name" value="PSN"/>
    <property type="match status" value="1"/>
</dbReference>
<keyword evidence="3 8" id="KW-0812">Transmembrane</keyword>
<evidence type="ECO:0000256" key="6">
    <source>
        <dbReference type="ARBA" id="ARBA00023136"/>
    </source>
</evidence>
<keyword evidence="6 8" id="KW-0472">Membrane</keyword>
<dbReference type="PANTHER" id="PTHR12174">
    <property type="entry name" value="SIGNAL PEPTIDE PEPTIDASE"/>
    <property type="match status" value="1"/>
</dbReference>
<evidence type="ECO:0000256" key="4">
    <source>
        <dbReference type="ARBA" id="ARBA00022801"/>
    </source>
</evidence>
<feature type="transmembrane region" description="Helical" evidence="8">
    <location>
        <begin position="306"/>
        <end position="324"/>
    </location>
</feature>
<gene>
    <name evidence="9" type="ORF">SO694_0022704</name>
</gene>
<dbReference type="Pfam" id="PF04258">
    <property type="entry name" value="Peptidase_A22B"/>
    <property type="match status" value="1"/>
</dbReference>
<reference evidence="9 10" key="1">
    <citation type="submission" date="2024-03" db="EMBL/GenBank/DDBJ databases">
        <title>Aureococcus anophagefferens CCMP1851 and Kratosvirus quantuckense: Draft genome of a second virus-susceptible host strain in the model system.</title>
        <authorList>
            <person name="Chase E."/>
            <person name="Truchon A.R."/>
            <person name="Schepens W."/>
            <person name="Wilhelm S.W."/>
        </authorList>
    </citation>
    <scope>NUCLEOTIDE SEQUENCE [LARGE SCALE GENOMIC DNA]</scope>
    <source>
        <strain evidence="9 10">CCMP1851</strain>
    </source>
</reference>
<evidence type="ECO:0000256" key="1">
    <source>
        <dbReference type="ARBA" id="ARBA00004127"/>
    </source>
</evidence>
<evidence type="ECO:0000256" key="3">
    <source>
        <dbReference type="ARBA" id="ARBA00022692"/>
    </source>
</evidence>
<name>A0ABR1G4R2_AURAN</name>
<feature type="region of interest" description="Disordered" evidence="7">
    <location>
        <begin position="84"/>
        <end position="104"/>
    </location>
</feature>